<gene>
    <name evidence="1" type="ORF">QJ048_23255</name>
</gene>
<evidence type="ECO:0000313" key="2">
    <source>
        <dbReference type="Proteomes" id="UP001226434"/>
    </source>
</evidence>
<name>A0ABT6RJI2_9BACT</name>
<dbReference type="RefSeq" id="WP_282336873.1">
    <property type="nucleotide sequence ID" value="NZ_JASBRG010000008.1"/>
</dbReference>
<keyword evidence="2" id="KW-1185">Reference proteome</keyword>
<protein>
    <submittedName>
        <fullName evidence="1">Uncharacterized protein</fullName>
    </submittedName>
</protein>
<dbReference type="EMBL" id="JASBRG010000008">
    <property type="protein sequence ID" value="MDI3322728.1"/>
    <property type="molecule type" value="Genomic_DNA"/>
</dbReference>
<accession>A0ABT6RJI2</accession>
<comment type="caution">
    <text evidence="1">The sequence shown here is derived from an EMBL/GenBank/DDBJ whole genome shotgun (WGS) entry which is preliminary data.</text>
</comment>
<organism evidence="1 2">
    <name type="scientific">Pinibacter soli</name>
    <dbReference type="NCBI Taxonomy" id="3044211"/>
    <lineage>
        <taxon>Bacteria</taxon>
        <taxon>Pseudomonadati</taxon>
        <taxon>Bacteroidota</taxon>
        <taxon>Chitinophagia</taxon>
        <taxon>Chitinophagales</taxon>
        <taxon>Chitinophagaceae</taxon>
        <taxon>Pinibacter</taxon>
    </lineage>
</organism>
<reference evidence="1 2" key="1">
    <citation type="submission" date="2023-05" db="EMBL/GenBank/DDBJ databases">
        <title>Genome sequence of Pinibacter sp. MAH-24.</title>
        <authorList>
            <person name="Huq M.A."/>
        </authorList>
    </citation>
    <scope>NUCLEOTIDE SEQUENCE [LARGE SCALE GENOMIC DNA]</scope>
    <source>
        <strain evidence="1 2">MAH-24</strain>
    </source>
</reference>
<proteinExistence type="predicted"/>
<dbReference type="Proteomes" id="UP001226434">
    <property type="component" value="Unassembled WGS sequence"/>
</dbReference>
<evidence type="ECO:0000313" key="1">
    <source>
        <dbReference type="EMBL" id="MDI3322728.1"/>
    </source>
</evidence>
<sequence length="109" mass="13134">MDKLYEDGTDIFQILDAIEKRTGLFLLNRNLDYLYSFIAGYKLLAAETKSEVKNMEKFDQFSLFLKDEFKEEYENTMSWFGQLHSEFGSEQGFIKFFEYLHKFKEINNY</sequence>